<evidence type="ECO:0000256" key="2">
    <source>
        <dbReference type="ARBA" id="ARBA00023125"/>
    </source>
</evidence>
<evidence type="ECO:0000313" key="6">
    <source>
        <dbReference type="EMBL" id="MCV7377549.1"/>
    </source>
</evidence>
<gene>
    <name evidence="6" type="ORF">H7K38_02625</name>
</gene>
<dbReference type="GO" id="GO:0003677">
    <property type="term" value="F:DNA binding"/>
    <property type="evidence" value="ECO:0007669"/>
    <property type="project" value="UniProtKB-KW"/>
</dbReference>
<protein>
    <submittedName>
        <fullName evidence="6">Site-specific integrase</fullName>
    </submittedName>
</protein>
<reference evidence="6" key="2">
    <citation type="journal article" date="2022" name="BMC Genomics">
        <title>Comparative genome analysis of mycobacteria focusing on tRNA and non-coding RNA.</title>
        <authorList>
            <person name="Behra P.R.K."/>
            <person name="Pettersson B.M.F."/>
            <person name="Ramesh M."/>
            <person name="Das S."/>
            <person name="Dasgupta S."/>
            <person name="Kirsebom L.A."/>
        </authorList>
    </citation>
    <scope>NUCLEOTIDE SEQUENCE</scope>
    <source>
        <strain evidence="6">CCUG 55640</strain>
    </source>
</reference>
<dbReference type="EMBL" id="JACKVH010000006">
    <property type="protein sequence ID" value="MCV7377549.1"/>
    <property type="molecule type" value="Genomic_DNA"/>
</dbReference>
<dbReference type="GO" id="GO:0015074">
    <property type="term" value="P:DNA integration"/>
    <property type="evidence" value="ECO:0007669"/>
    <property type="project" value="InterPro"/>
</dbReference>
<dbReference type="AlphaFoldDB" id="A0AA41XLN3"/>
<comment type="similarity">
    <text evidence="1">Belongs to the 'phage' integrase family.</text>
</comment>
<feature type="region of interest" description="Disordered" evidence="4">
    <location>
        <begin position="1"/>
        <end position="37"/>
    </location>
</feature>
<organism evidence="6 7">
    <name type="scientific">Mycobacterium alsense</name>
    <dbReference type="NCBI Taxonomy" id="324058"/>
    <lineage>
        <taxon>Bacteria</taxon>
        <taxon>Bacillati</taxon>
        <taxon>Actinomycetota</taxon>
        <taxon>Actinomycetes</taxon>
        <taxon>Mycobacteriales</taxon>
        <taxon>Mycobacteriaceae</taxon>
        <taxon>Mycobacterium</taxon>
    </lineage>
</organism>
<dbReference type="SUPFAM" id="SSF56349">
    <property type="entry name" value="DNA breaking-rejoining enzymes"/>
    <property type="match status" value="1"/>
</dbReference>
<evidence type="ECO:0000256" key="4">
    <source>
        <dbReference type="SAM" id="MobiDB-lite"/>
    </source>
</evidence>
<dbReference type="Pfam" id="PF00589">
    <property type="entry name" value="Phage_integrase"/>
    <property type="match status" value="1"/>
</dbReference>
<dbReference type="Proteomes" id="UP001141650">
    <property type="component" value="Unassembled WGS sequence"/>
</dbReference>
<reference evidence="6" key="1">
    <citation type="submission" date="2020-07" db="EMBL/GenBank/DDBJ databases">
        <authorList>
            <person name="Pettersson B.M.F."/>
            <person name="Behra P.R.K."/>
            <person name="Ramesh M."/>
            <person name="Das S."/>
            <person name="Dasgupta S."/>
            <person name="Kirsebom L.A."/>
        </authorList>
    </citation>
    <scope>NUCLEOTIDE SEQUENCE</scope>
    <source>
        <strain evidence="6">CCUG 55640</strain>
    </source>
</reference>
<sequence length="194" mass="21403">MGNEVEARTQRVRNHLQRPDHPDRQLTNAKVGSTVNQTAPMAETGIRVGELLALRVEDVSPGDCSLVIRRAKGGKSRRVRFSAACAAALERYIRSRRMAGWEDGPLWIGKRAPLDYKGLTQSLKGRAGEAGVKNFHPHRLRHTAAVRWLRSGGSETGLMAQAGWKSREMIGRYVSTAAEELAASEFDRLNLGFG</sequence>
<comment type="caution">
    <text evidence="6">The sequence shown here is derived from an EMBL/GenBank/DDBJ whole genome shotgun (WGS) entry which is preliminary data.</text>
</comment>
<dbReference type="InterPro" id="IPR013762">
    <property type="entry name" value="Integrase-like_cat_sf"/>
</dbReference>
<dbReference type="PROSITE" id="PS51898">
    <property type="entry name" value="TYR_RECOMBINASE"/>
    <property type="match status" value="1"/>
</dbReference>
<evidence type="ECO:0000256" key="3">
    <source>
        <dbReference type="ARBA" id="ARBA00023172"/>
    </source>
</evidence>
<dbReference type="PANTHER" id="PTHR30349:SF41">
    <property type="entry name" value="INTEGRASE_RECOMBINASE PROTEIN MJ0367-RELATED"/>
    <property type="match status" value="1"/>
</dbReference>
<accession>A0AA41XLN3</accession>
<dbReference type="GO" id="GO:0006310">
    <property type="term" value="P:DNA recombination"/>
    <property type="evidence" value="ECO:0007669"/>
    <property type="project" value="UniProtKB-KW"/>
</dbReference>
<dbReference type="PANTHER" id="PTHR30349">
    <property type="entry name" value="PHAGE INTEGRASE-RELATED"/>
    <property type="match status" value="1"/>
</dbReference>
<dbReference type="InterPro" id="IPR011010">
    <property type="entry name" value="DNA_brk_join_enz"/>
</dbReference>
<dbReference type="InterPro" id="IPR002104">
    <property type="entry name" value="Integrase_catalytic"/>
</dbReference>
<evidence type="ECO:0000313" key="7">
    <source>
        <dbReference type="Proteomes" id="UP001141650"/>
    </source>
</evidence>
<feature type="compositionally biased region" description="Polar residues" evidence="4">
    <location>
        <begin position="25"/>
        <end position="37"/>
    </location>
</feature>
<keyword evidence="2" id="KW-0238">DNA-binding</keyword>
<dbReference type="CDD" id="cd00397">
    <property type="entry name" value="DNA_BRE_C"/>
    <property type="match status" value="1"/>
</dbReference>
<keyword evidence="3" id="KW-0233">DNA recombination</keyword>
<proteinExistence type="inferred from homology"/>
<evidence type="ECO:0000256" key="1">
    <source>
        <dbReference type="ARBA" id="ARBA00008857"/>
    </source>
</evidence>
<dbReference type="Gene3D" id="1.10.443.10">
    <property type="entry name" value="Intergrase catalytic core"/>
    <property type="match status" value="1"/>
</dbReference>
<name>A0AA41XLN3_9MYCO</name>
<dbReference type="InterPro" id="IPR050090">
    <property type="entry name" value="Tyrosine_recombinase_XerCD"/>
</dbReference>
<evidence type="ECO:0000259" key="5">
    <source>
        <dbReference type="PROSITE" id="PS51898"/>
    </source>
</evidence>
<feature type="domain" description="Tyr recombinase" evidence="5">
    <location>
        <begin position="12"/>
        <end position="186"/>
    </location>
</feature>